<dbReference type="Proteomes" id="UP000031419">
    <property type="component" value="Unassembled WGS sequence"/>
</dbReference>
<accession>A0A073B360</accession>
<dbReference type="NCBIfam" id="TIGR01509">
    <property type="entry name" value="HAD-SF-IA-v3"/>
    <property type="match status" value="1"/>
</dbReference>
<dbReference type="InterPro" id="IPR052898">
    <property type="entry name" value="ACAD10-like"/>
</dbReference>
<dbReference type="NCBIfam" id="TIGR01549">
    <property type="entry name" value="HAD-SF-IA-v1"/>
    <property type="match status" value="1"/>
</dbReference>
<sequence length="235" mass="26114">MGSSEVAASAAIDAVIFDYGGVLTTPGRTAIQAWVREERIVPESFSAVLKEWLSRRAPRGTPIHRLETGELTAEEFNVLLADKLSTEDGRPVEPAGLLQRLFSHMRRNPGMHELVRQLRSCGIRTALLSNSWGNNYPWDELDDLFEFAVISAEVGMRKPDPDIYQLALQRLGIPPQRTVFVDDGRPNTEAAQHLGMHAVLHTDNDTTRQQLGRLIPRLMNTGRAQAVPPQAKECG</sequence>
<dbReference type="CDD" id="cd02603">
    <property type="entry name" value="HAD_sEH-N_like"/>
    <property type="match status" value="1"/>
</dbReference>
<name>A0A073B360_9PSEU</name>
<dbReference type="Gene3D" id="3.40.50.1000">
    <property type="entry name" value="HAD superfamily/HAD-like"/>
    <property type="match status" value="1"/>
</dbReference>
<proteinExistence type="predicted"/>
<keyword evidence="2" id="KW-1185">Reference proteome</keyword>
<dbReference type="OrthoDB" id="9795007at2"/>
<dbReference type="EMBL" id="JNVU01000003">
    <property type="protein sequence ID" value="KEI46050.1"/>
    <property type="molecule type" value="Genomic_DNA"/>
</dbReference>
<dbReference type="PANTHER" id="PTHR47829:SF1">
    <property type="entry name" value="HAD FAMILY PHOSPHATASE"/>
    <property type="match status" value="1"/>
</dbReference>
<dbReference type="PANTHER" id="PTHR47829">
    <property type="entry name" value="HYDROLASE, PUTATIVE (AFU_ORTHOLOGUE AFUA_1G12880)-RELATED"/>
    <property type="match status" value="1"/>
</dbReference>
<dbReference type="Pfam" id="PF00702">
    <property type="entry name" value="Hydrolase"/>
    <property type="match status" value="1"/>
</dbReference>
<dbReference type="RefSeq" id="WP_037332753.1">
    <property type="nucleotide sequence ID" value="NZ_JNVU01000003.1"/>
</dbReference>
<dbReference type="InterPro" id="IPR036412">
    <property type="entry name" value="HAD-like_sf"/>
</dbReference>
<gene>
    <name evidence="1" type="ORF">GU90_00665</name>
</gene>
<dbReference type="InterPro" id="IPR006439">
    <property type="entry name" value="HAD-SF_hydro_IA"/>
</dbReference>
<protein>
    <submittedName>
        <fullName evidence="1">Haloacid dehalogenase</fullName>
    </submittedName>
</protein>
<dbReference type="eggNOG" id="COG1011">
    <property type="taxonomic scope" value="Bacteria"/>
</dbReference>
<dbReference type="PRINTS" id="PR00413">
    <property type="entry name" value="HADHALOGNASE"/>
</dbReference>
<comment type="caution">
    <text evidence="1">The sequence shown here is derived from an EMBL/GenBank/DDBJ whole genome shotgun (WGS) entry which is preliminary data.</text>
</comment>
<evidence type="ECO:0000313" key="2">
    <source>
        <dbReference type="Proteomes" id="UP000031419"/>
    </source>
</evidence>
<organism evidence="1 2">
    <name type="scientific">Saccharopolyspora rectivirgula</name>
    <dbReference type="NCBI Taxonomy" id="28042"/>
    <lineage>
        <taxon>Bacteria</taxon>
        <taxon>Bacillati</taxon>
        <taxon>Actinomycetota</taxon>
        <taxon>Actinomycetes</taxon>
        <taxon>Pseudonocardiales</taxon>
        <taxon>Pseudonocardiaceae</taxon>
        <taxon>Saccharopolyspora</taxon>
    </lineage>
</organism>
<dbReference type="Gene3D" id="1.10.150.240">
    <property type="entry name" value="Putative phosphatase, domain 2"/>
    <property type="match status" value="1"/>
</dbReference>
<dbReference type="InterPro" id="IPR023214">
    <property type="entry name" value="HAD_sf"/>
</dbReference>
<dbReference type="SFLD" id="SFLDS00003">
    <property type="entry name" value="Haloacid_Dehalogenase"/>
    <property type="match status" value="1"/>
</dbReference>
<dbReference type="AlphaFoldDB" id="A0A073B360"/>
<dbReference type="STRING" id="28042.GU90_00665"/>
<dbReference type="SFLD" id="SFLDG01129">
    <property type="entry name" value="C1.5:_HAD__Beta-PGM__Phosphata"/>
    <property type="match status" value="1"/>
</dbReference>
<evidence type="ECO:0000313" key="1">
    <source>
        <dbReference type="EMBL" id="KEI46050.1"/>
    </source>
</evidence>
<reference evidence="1 2" key="1">
    <citation type="submission" date="2014-06" db="EMBL/GenBank/DDBJ databases">
        <title>Saccharopolyspora rectivirgula DSM-43113 Genome sequencing.</title>
        <authorList>
            <person name="Barrera C."/>
            <person name="Millon L."/>
            <person name="Rognon B."/>
            <person name="Zaugg C."/>
            <person name="Monod M."/>
        </authorList>
    </citation>
    <scope>NUCLEOTIDE SEQUENCE [LARGE SCALE GENOMIC DNA]</scope>
    <source>
        <strain evidence="1 2">DSM 43113</strain>
    </source>
</reference>
<dbReference type="SUPFAM" id="SSF56784">
    <property type="entry name" value="HAD-like"/>
    <property type="match status" value="1"/>
</dbReference>
<dbReference type="InterPro" id="IPR023198">
    <property type="entry name" value="PGP-like_dom2"/>
</dbReference>